<dbReference type="GO" id="GO:0051607">
    <property type="term" value="P:defense response to virus"/>
    <property type="evidence" value="ECO:0007669"/>
    <property type="project" value="UniProtKB-UniRule"/>
</dbReference>
<reference evidence="10" key="1">
    <citation type="submission" date="2024-05" db="EMBL/GenBank/DDBJ databases">
        <title>Planctomycetes of the genus Singulisphaera possess chitinolytic capabilities.</title>
        <authorList>
            <person name="Ivanova A."/>
        </authorList>
    </citation>
    <scope>NUCLEOTIDE SEQUENCE</scope>
    <source>
        <strain evidence="10">Ch08T</strain>
    </source>
</reference>
<evidence type="ECO:0000256" key="1">
    <source>
        <dbReference type="ARBA" id="ARBA00001946"/>
    </source>
</evidence>
<dbReference type="EMBL" id="CP155447">
    <property type="protein sequence ID" value="XBH03485.1"/>
    <property type="molecule type" value="Genomic_DNA"/>
</dbReference>
<keyword evidence="3 9" id="KW-0540">Nuclease</keyword>
<proteinExistence type="inferred from homology"/>
<dbReference type="GO" id="GO:0046872">
    <property type="term" value="F:metal ion binding"/>
    <property type="evidence" value="ECO:0007669"/>
    <property type="project" value="UniProtKB-KW"/>
</dbReference>
<evidence type="ECO:0000256" key="3">
    <source>
        <dbReference type="ARBA" id="ARBA00022722"/>
    </source>
</evidence>
<evidence type="ECO:0000256" key="4">
    <source>
        <dbReference type="ARBA" id="ARBA00022723"/>
    </source>
</evidence>
<dbReference type="GO" id="GO:0043571">
    <property type="term" value="P:maintenance of CRISPR repeat elements"/>
    <property type="evidence" value="ECO:0007669"/>
    <property type="project" value="UniProtKB-UniRule"/>
</dbReference>
<dbReference type="Pfam" id="PF09827">
    <property type="entry name" value="CRISPR_Cas2"/>
    <property type="match status" value="1"/>
</dbReference>
<comment type="function">
    <text evidence="9">CRISPR (clustered regularly interspaced short palindromic repeat), is an adaptive immune system that provides protection against mobile genetic elements (viruses, transposable elements and conjugative plasmids). CRISPR clusters contain sequences complementary to antecedent mobile elements and target invading nucleic acids. CRISPR clusters are transcribed and processed into CRISPR RNA (crRNA). Functions as a ssRNA-specific endoribonuclease. Involved in the integration of spacer DNA into the CRISPR cassette.</text>
</comment>
<evidence type="ECO:0000256" key="9">
    <source>
        <dbReference type="HAMAP-Rule" id="MF_01471"/>
    </source>
</evidence>
<keyword evidence="6 9" id="KW-0378">Hydrolase</keyword>
<dbReference type="AlphaFoldDB" id="A0AAU7CEH9"/>
<evidence type="ECO:0000256" key="7">
    <source>
        <dbReference type="ARBA" id="ARBA00022842"/>
    </source>
</evidence>
<evidence type="ECO:0000256" key="8">
    <source>
        <dbReference type="ARBA" id="ARBA00023118"/>
    </source>
</evidence>
<dbReference type="InterPro" id="IPR019199">
    <property type="entry name" value="Virulence_VapD/CRISPR_Cas2"/>
</dbReference>
<gene>
    <name evidence="9 10" type="primary">cas2</name>
    <name evidence="10" type="ORF">V5E97_35045</name>
</gene>
<keyword evidence="5 9" id="KW-0255">Endonuclease</keyword>
<organism evidence="10">
    <name type="scientific">Singulisphaera sp. Ch08</name>
    <dbReference type="NCBI Taxonomy" id="3120278"/>
    <lineage>
        <taxon>Bacteria</taxon>
        <taxon>Pseudomonadati</taxon>
        <taxon>Planctomycetota</taxon>
        <taxon>Planctomycetia</taxon>
        <taxon>Isosphaerales</taxon>
        <taxon>Isosphaeraceae</taxon>
        <taxon>Singulisphaera</taxon>
    </lineage>
</organism>
<name>A0AAU7CEH9_9BACT</name>
<evidence type="ECO:0000256" key="2">
    <source>
        <dbReference type="ARBA" id="ARBA00009959"/>
    </source>
</evidence>
<dbReference type="InterPro" id="IPR021127">
    <property type="entry name" value="CRISPR_associated_Cas2"/>
</dbReference>
<dbReference type="NCBIfam" id="TIGR01573">
    <property type="entry name" value="cas2"/>
    <property type="match status" value="1"/>
</dbReference>
<evidence type="ECO:0000256" key="5">
    <source>
        <dbReference type="ARBA" id="ARBA00022759"/>
    </source>
</evidence>
<comment type="caution">
    <text evidence="9">Lacks conserved residue(s) required for the propagation of feature annotation.</text>
</comment>
<evidence type="ECO:0000313" key="10">
    <source>
        <dbReference type="EMBL" id="XBH03485.1"/>
    </source>
</evidence>
<comment type="similarity">
    <text evidence="2 9">Belongs to the CRISPR-associated endoribonuclease Cas2 protein family.</text>
</comment>
<dbReference type="PANTHER" id="PTHR34405:SF3">
    <property type="entry name" value="CRISPR-ASSOCIATED ENDORIBONUCLEASE CAS2 3"/>
    <property type="match status" value="1"/>
</dbReference>
<dbReference type="CDD" id="cd09725">
    <property type="entry name" value="Cas2_I_II_III"/>
    <property type="match status" value="1"/>
</dbReference>
<evidence type="ECO:0000256" key="6">
    <source>
        <dbReference type="ARBA" id="ARBA00022801"/>
    </source>
</evidence>
<protein>
    <recommendedName>
        <fullName evidence="9">CRISPR-associated endoribonuclease Cas2</fullName>
        <ecNumber evidence="9">3.1.-.-</ecNumber>
    </recommendedName>
</protein>
<dbReference type="HAMAP" id="MF_01471">
    <property type="entry name" value="Cas2"/>
    <property type="match status" value="1"/>
</dbReference>
<dbReference type="GO" id="GO:0016787">
    <property type="term" value="F:hydrolase activity"/>
    <property type="evidence" value="ECO:0007669"/>
    <property type="project" value="UniProtKB-KW"/>
</dbReference>
<dbReference type="GO" id="GO:0004521">
    <property type="term" value="F:RNA endonuclease activity"/>
    <property type="evidence" value="ECO:0007669"/>
    <property type="project" value="InterPro"/>
</dbReference>
<keyword evidence="8 9" id="KW-0051">Antiviral defense</keyword>
<comment type="subunit">
    <text evidence="9">Homodimer, forms a heterotetramer with a Cas1 homodimer.</text>
</comment>
<keyword evidence="7" id="KW-0460">Magnesium</keyword>
<dbReference type="RefSeq" id="WP_406696219.1">
    <property type="nucleotide sequence ID" value="NZ_CP155447.1"/>
</dbReference>
<accession>A0AAU7CEH9</accession>
<dbReference type="EC" id="3.1.-.-" evidence="9"/>
<comment type="cofactor">
    <cofactor evidence="1">
        <name>Mg(2+)</name>
        <dbReference type="ChEBI" id="CHEBI:18420"/>
    </cofactor>
</comment>
<dbReference type="PANTHER" id="PTHR34405">
    <property type="entry name" value="CRISPR-ASSOCIATED ENDORIBONUCLEASE CAS2"/>
    <property type="match status" value="1"/>
</dbReference>
<keyword evidence="4" id="KW-0479">Metal-binding</keyword>
<dbReference type="SUPFAM" id="SSF143430">
    <property type="entry name" value="TTP0101/SSO1404-like"/>
    <property type="match status" value="1"/>
</dbReference>
<sequence>MDTYLVGYSIADPKQLRKVAPGCEDFGLRNRFAVFFCRLSMTDLVRLRSRLYDIVDQDKDQVLFAPLCKRCAGRIETIGRPIEPHGARDAVIVR</sequence>
<dbReference type="Gene3D" id="3.30.70.240">
    <property type="match status" value="1"/>
</dbReference>